<protein>
    <submittedName>
        <fullName evidence="2">Uncharacterized protein</fullName>
    </submittedName>
</protein>
<evidence type="ECO:0000256" key="1">
    <source>
        <dbReference type="SAM" id="Phobius"/>
    </source>
</evidence>
<evidence type="ECO:0000313" key="2">
    <source>
        <dbReference type="EMBL" id="CAJ1910507.1"/>
    </source>
</evidence>
<feature type="transmembrane region" description="Helical" evidence="1">
    <location>
        <begin position="95"/>
        <end position="119"/>
    </location>
</feature>
<keyword evidence="1" id="KW-0812">Transmembrane</keyword>
<organism evidence="2 3">
    <name type="scientific">Sphenostylis stenocarpa</name>
    <dbReference type="NCBI Taxonomy" id="92480"/>
    <lineage>
        <taxon>Eukaryota</taxon>
        <taxon>Viridiplantae</taxon>
        <taxon>Streptophyta</taxon>
        <taxon>Embryophyta</taxon>
        <taxon>Tracheophyta</taxon>
        <taxon>Spermatophyta</taxon>
        <taxon>Magnoliopsida</taxon>
        <taxon>eudicotyledons</taxon>
        <taxon>Gunneridae</taxon>
        <taxon>Pentapetalae</taxon>
        <taxon>rosids</taxon>
        <taxon>fabids</taxon>
        <taxon>Fabales</taxon>
        <taxon>Fabaceae</taxon>
        <taxon>Papilionoideae</taxon>
        <taxon>50 kb inversion clade</taxon>
        <taxon>NPAAA clade</taxon>
        <taxon>indigoferoid/millettioid clade</taxon>
        <taxon>Phaseoleae</taxon>
        <taxon>Sphenostylis</taxon>
    </lineage>
</organism>
<evidence type="ECO:0000313" key="3">
    <source>
        <dbReference type="Proteomes" id="UP001189624"/>
    </source>
</evidence>
<keyword evidence="1" id="KW-1133">Transmembrane helix</keyword>
<sequence>MTKSEDAVKQQILICYYELRKEKILYGRVCYSALANHRGWSRDIIVSGSYMQWSRLYERWSRLYRRWSRAVHASGHEAVQPTSRVHSKAKQSYSVVGWIFAAAINFGVTLVGTFVFGILSEEHPGYGYVSSRHVLPRNRVAGLKTSTFHLDNAKF</sequence>
<dbReference type="EMBL" id="OY731398">
    <property type="protein sequence ID" value="CAJ1910507.1"/>
    <property type="molecule type" value="Genomic_DNA"/>
</dbReference>
<name>A0AA86RRD4_9FABA</name>
<dbReference type="Proteomes" id="UP001189624">
    <property type="component" value="Chromosome 1"/>
</dbReference>
<keyword evidence="1" id="KW-0472">Membrane</keyword>
<accession>A0AA86RRD4</accession>
<gene>
    <name evidence="2" type="ORF">AYBTSS11_LOCUS3428</name>
</gene>
<dbReference type="Gramene" id="rna-AYBTSS11_LOCUS3428">
    <property type="protein sequence ID" value="CAJ1910507.1"/>
    <property type="gene ID" value="gene-AYBTSS11_LOCUS3428"/>
</dbReference>
<keyword evidence="3" id="KW-1185">Reference proteome</keyword>
<dbReference type="AlphaFoldDB" id="A0AA86RRD4"/>
<reference evidence="2" key="1">
    <citation type="submission" date="2023-10" db="EMBL/GenBank/DDBJ databases">
        <authorList>
            <person name="Domelevo Entfellner J.-B."/>
        </authorList>
    </citation>
    <scope>NUCLEOTIDE SEQUENCE</scope>
</reference>
<proteinExistence type="predicted"/>